<proteinExistence type="predicted"/>
<reference evidence="7" key="1">
    <citation type="journal article" date="2018" name="Nat. Microbiol.">
        <title>Leveraging single-cell genomics to expand the fungal tree of life.</title>
        <authorList>
            <person name="Ahrendt S.R."/>
            <person name="Quandt C.A."/>
            <person name="Ciobanu D."/>
            <person name="Clum A."/>
            <person name="Salamov A."/>
            <person name="Andreopoulos B."/>
            <person name="Cheng J.F."/>
            <person name="Woyke T."/>
            <person name="Pelin A."/>
            <person name="Henrissat B."/>
            <person name="Reynolds N.K."/>
            <person name="Benny G.L."/>
            <person name="Smith M.E."/>
            <person name="James T.Y."/>
            <person name="Grigoriev I.V."/>
        </authorList>
    </citation>
    <scope>NUCLEOTIDE SEQUENCE [LARGE SCALE GENOMIC DNA]</scope>
    <source>
        <strain evidence="7">Benny S71-1</strain>
    </source>
</reference>
<dbReference type="AlphaFoldDB" id="A0A4P9Z0H4"/>
<evidence type="ECO:0000313" key="6">
    <source>
        <dbReference type="EMBL" id="RKP25957.1"/>
    </source>
</evidence>
<organism evidence="6 7">
    <name type="scientific">Syncephalis pseudoplumigaleata</name>
    <dbReference type="NCBI Taxonomy" id="1712513"/>
    <lineage>
        <taxon>Eukaryota</taxon>
        <taxon>Fungi</taxon>
        <taxon>Fungi incertae sedis</taxon>
        <taxon>Zoopagomycota</taxon>
        <taxon>Zoopagomycotina</taxon>
        <taxon>Zoopagomycetes</taxon>
        <taxon>Zoopagales</taxon>
        <taxon>Piptocephalidaceae</taxon>
        <taxon>Syncephalis</taxon>
    </lineage>
</organism>
<sequence>MTASAESLFLNICAALGGYEPVADGDSTQPKERYVLGDECLDCLRDIKQYLLRDDRTEGKPLLRRIGEMRILTLDLLPILLATYEGKTEDQDLICGTCLELLVPLTWPPEATLPWLTERKQQLWSYKYAFMQEQALPALFTILVGWLAIPYVERSGRRQALIRLLLTLVRNLLAIEDPCTPTNASADTLKYARMHADLVKALHRTSFVRLCLVMASSVASQEYAAWNLLLLEIVQLLFAQTTPSRLVSEAIDTRMVGMQTDSLVKELSKEERVRKDRQRHAPSRHSRFGGAISEKLADGTHYNILKQFTPHLSFHSAIEPMKKPKTATAKQWTFDQKQYPLDKELSKLLYRTAETIVCSCFNRRCSMPMYIRAHGFTYGPSAMVASVRHTIDVGRPDMLNDDANRFFAFTAFFLEFQLTVMSNEAASLHAELAYPVNAFHQVVSGTAVHAPSCNC</sequence>
<keyword evidence="4" id="KW-0131">Cell cycle</keyword>
<evidence type="ECO:0000259" key="5">
    <source>
        <dbReference type="Pfam" id="PF04821"/>
    </source>
</evidence>
<evidence type="ECO:0000256" key="4">
    <source>
        <dbReference type="ARBA" id="ARBA00023306"/>
    </source>
</evidence>
<dbReference type="OrthoDB" id="310853at2759"/>
<comment type="subcellular location">
    <subcellularLocation>
        <location evidence="1">Nucleus</location>
    </subcellularLocation>
</comment>
<accession>A0A4P9Z0H4</accession>
<dbReference type="GO" id="GO:0043111">
    <property type="term" value="P:replication fork arrest"/>
    <property type="evidence" value="ECO:0007669"/>
    <property type="project" value="TreeGrafter"/>
</dbReference>
<name>A0A4P9Z0H4_9FUNG</name>
<dbReference type="InterPro" id="IPR044998">
    <property type="entry name" value="Timeless"/>
</dbReference>
<dbReference type="EMBL" id="KZ989560">
    <property type="protein sequence ID" value="RKP25957.1"/>
    <property type="molecule type" value="Genomic_DNA"/>
</dbReference>
<evidence type="ECO:0000256" key="1">
    <source>
        <dbReference type="ARBA" id="ARBA00004123"/>
    </source>
</evidence>
<dbReference type="GO" id="GO:0003677">
    <property type="term" value="F:DNA binding"/>
    <property type="evidence" value="ECO:0007669"/>
    <property type="project" value="TreeGrafter"/>
</dbReference>
<keyword evidence="3" id="KW-0539">Nucleus</keyword>
<evidence type="ECO:0000256" key="3">
    <source>
        <dbReference type="ARBA" id="ARBA00023242"/>
    </source>
</evidence>
<dbReference type="Proteomes" id="UP000278143">
    <property type="component" value="Unassembled WGS sequence"/>
</dbReference>
<protein>
    <submittedName>
        <fullName evidence="6">Timeless protein-domain-containing protein</fullName>
    </submittedName>
</protein>
<keyword evidence="2" id="KW-0236">DNA replication inhibitor</keyword>
<keyword evidence="7" id="KW-1185">Reference proteome</keyword>
<evidence type="ECO:0000313" key="7">
    <source>
        <dbReference type="Proteomes" id="UP000278143"/>
    </source>
</evidence>
<dbReference type="Pfam" id="PF04821">
    <property type="entry name" value="TIMELESS"/>
    <property type="match status" value="1"/>
</dbReference>
<feature type="domain" description="Timeless N-terminal" evidence="5">
    <location>
        <begin position="33"/>
        <end position="293"/>
    </location>
</feature>
<dbReference type="PANTHER" id="PTHR22940">
    <property type="entry name" value="TIMEOUT/TIMELESS-2"/>
    <property type="match status" value="1"/>
</dbReference>
<dbReference type="GO" id="GO:0006281">
    <property type="term" value="P:DNA repair"/>
    <property type="evidence" value="ECO:0007669"/>
    <property type="project" value="TreeGrafter"/>
</dbReference>
<dbReference type="InterPro" id="IPR006906">
    <property type="entry name" value="Timeless_N"/>
</dbReference>
<dbReference type="GO" id="GO:0000076">
    <property type="term" value="P:DNA replication checkpoint signaling"/>
    <property type="evidence" value="ECO:0007669"/>
    <property type="project" value="TreeGrafter"/>
</dbReference>
<evidence type="ECO:0000256" key="2">
    <source>
        <dbReference type="ARBA" id="ARBA00022880"/>
    </source>
</evidence>
<dbReference type="PANTHER" id="PTHR22940:SF4">
    <property type="entry name" value="PROTEIN TIMELESS HOMOLOG"/>
    <property type="match status" value="1"/>
</dbReference>
<gene>
    <name evidence="6" type="ORF">SYNPS1DRAFT_28324</name>
</gene>
<dbReference type="GO" id="GO:0031298">
    <property type="term" value="C:replication fork protection complex"/>
    <property type="evidence" value="ECO:0007669"/>
    <property type="project" value="TreeGrafter"/>
</dbReference>